<dbReference type="GO" id="GO:0016887">
    <property type="term" value="F:ATP hydrolysis activity"/>
    <property type="evidence" value="ECO:0007669"/>
    <property type="project" value="InterPro"/>
</dbReference>
<dbReference type="PANTHER" id="PTHR42939:SF1">
    <property type="entry name" value="ABC TRANSPORTER ATP-BINDING PROTEIN ALBC-RELATED"/>
    <property type="match status" value="1"/>
</dbReference>
<evidence type="ECO:0000259" key="4">
    <source>
        <dbReference type="PROSITE" id="PS50893"/>
    </source>
</evidence>
<evidence type="ECO:0000256" key="2">
    <source>
        <dbReference type="ARBA" id="ARBA00022741"/>
    </source>
</evidence>
<reference evidence="5 6" key="1">
    <citation type="submission" date="2018-12" db="EMBL/GenBank/DDBJ databases">
        <authorList>
            <consortium name="Pathogen Informatics"/>
        </authorList>
    </citation>
    <scope>NUCLEOTIDE SEQUENCE [LARGE SCALE GENOMIC DNA]</scope>
    <source>
        <strain evidence="5 6">NCTC12967</strain>
    </source>
</reference>
<dbReference type="Pfam" id="PF00005">
    <property type="entry name" value="ABC_tran"/>
    <property type="match status" value="1"/>
</dbReference>
<keyword evidence="2" id="KW-0547">Nucleotide-binding</keyword>
<proteinExistence type="predicted"/>
<organism evidence="5 6">
    <name type="scientific">Arachnia propionica</name>
    <dbReference type="NCBI Taxonomy" id="1750"/>
    <lineage>
        <taxon>Bacteria</taxon>
        <taxon>Bacillati</taxon>
        <taxon>Actinomycetota</taxon>
        <taxon>Actinomycetes</taxon>
        <taxon>Propionibacteriales</taxon>
        <taxon>Propionibacteriaceae</taxon>
        <taxon>Arachnia</taxon>
    </lineage>
</organism>
<sequence>MTDRPRHAAEPLLTVRGLTAWYKAGSPVLNIGELDIGQHSVVGLLGTNGAGKTTLINTLVGVHEHASLQHMTWRSRATQPRDRAFQLGRYAVFTESSGFAYWSLDPYLRFTSRVFGRSPEPSRVDDLVAGFGFEPFRRKTIGSLSTGNRKKAFLIAGLSLGLPLLILDEPVDGLDFEGTEFLYESLNAYRDTGSVLMSSHVAESFTQCCDHLCVLDGGDLSRPYPLDPETDIRALLKERHR</sequence>
<keyword evidence="6" id="KW-1185">Reference proteome</keyword>
<evidence type="ECO:0000313" key="5">
    <source>
        <dbReference type="EMBL" id="VEH71348.1"/>
    </source>
</evidence>
<evidence type="ECO:0000313" key="6">
    <source>
        <dbReference type="Proteomes" id="UP000273044"/>
    </source>
</evidence>
<dbReference type="SUPFAM" id="SSF52540">
    <property type="entry name" value="P-loop containing nucleoside triphosphate hydrolases"/>
    <property type="match status" value="1"/>
</dbReference>
<accession>A0A3S5ESV6</accession>
<evidence type="ECO:0000256" key="1">
    <source>
        <dbReference type="ARBA" id="ARBA00022448"/>
    </source>
</evidence>
<dbReference type="PANTHER" id="PTHR42939">
    <property type="entry name" value="ABC TRANSPORTER ATP-BINDING PROTEIN ALBC-RELATED"/>
    <property type="match status" value="1"/>
</dbReference>
<dbReference type="Proteomes" id="UP000273044">
    <property type="component" value="Chromosome"/>
</dbReference>
<protein>
    <submittedName>
        <fullName evidence="5">ABC-type transporter ATP-binding protein EcsA</fullName>
    </submittedName>
</protein>
<keyword evidence="3 5" id="KW-0067">ATP-binding</keyword>
<dbReference type="Gene3D" id="3.40.50.300">
    <property type="entry name" value="P-loop containing nucleotide triphosphate hydrolases"/>
    <property type="match status" value="1"/>
</dbReference>
<keyword evidence="1" id="KW-0813">Transport</keyword>
<dbReference type="InterPro" id="IPR051782">
    <property type="entry name" value="ABC_Transporter_VariousFunc"/>
</dbReference>
<dbReference type="GO" id="GO:0005524">
    <property type="term" value="F:ATP binding"/>
    <property type="evidence" value="ECO:0007669"/>
    <property type="project" value="UniProtKB-KW"/>
</dbReference>
<dbReference type="GeneID" id="64408090"/>
<gene>
    <name evidence="5" type="primary">ecsA_4</name>
    <name evidence="5" type="ORF">NCTC12967_02668</name>
</gene>
<name>A0A3S5ESV6_9ACTN</name>
<dbReference type="PROSITE" id="PS50893">
    <property type="entry name" value="ABC_TRANSPORTER_2"/>
    <property type="match status" value="1"/>
</dbReference>
<evidence type="ECO:0000256" key="3">
    <source>
        <dbReference type="ARBA" id="ARBA00022840"/>
    </source>
</evidence>
<dbReference type="InterPro" id="IPR027417">
    <property type="entry name" value="P-loop_NTPase"/>
</dbReference>
<dbReference type="EMBL" id="LR134406">
    <property type="protein sequence ID" value="VEH71348.1"/>
    <property type="molecule type" value="Genomic_DNA"/>
</dbReference>
<dbReference type="AlphaFoldDB" id="A0A3S5ESV6"/>
<dbReference type="InterPro" id="IPR003439">
    <property type="entry name" value="ABC_transporter-like_ATP-bd"/>
</dbReference>
<dbReference type="RefSeq" id="WP_061787681.1">
    <property type="nucleotide sequence ID" value="NZ_CAUVFS010000013.1"/>
</dbReference>
<feature type="domain" description="ABC transporter" evidence="4">
    <location>
        <begin position="13"/>
        <end position="239"/>
    </location>
</feature>